<proteinExistence type="predicted"/>
<dbReference type="Gramene" id="Pp3c5_3280V3.5">
    <property type="protein sequence ID" value="Pp3c5_3280V3.5"/>
    <property type="gene ID" value="Pp3c5_3280"/>
</dbReference>
<evidence type="ECO:0000256" key="2">
    <source>
        <dbReference type="ARBA" id="ARBA00022771"/>
    </source>
</evidence>
<dbReference type="InParanoid" id="A0A7I4DUZ6"/>
<reference evidence="8 9" key="2">
    <citation type="journal article" date="2018" name="Plant J.">
        <title>The Physcomitrella patens chromosome-scale assembly reveals moss genome structure and evolution.</title>
        <authorList>
            <person name="Lang D."/>
            <person name="Ullrich K.K."/>
            <person name="Murat F."/>
            <person name="Fuchs J."/>
            <person name="Jenkins J."/>
            <person name="Haas F.B."/>
            <person name="Piednoel M."/>
            <person name="Gundlach H."/>
            <person name="Van Bel M."/>
            <person name="Meyberg R."/>
            <person name="Vives C."/>
            <person name="Morata J."/>
            <person name="Symeonidi A."/>
            <person name="Hiss M."/>
            <person name="Muchero W."/>
            <person name="Kamisugi Y."/>
            <person name="Saleh O."/>
            <person name="Blanc G."/>
            <person name="Decker E.L."/>
            <person name="van Gessel N."/>
            <person name="Grimwood J."/>
            <person name="Hayes R.D."/>
            <person name="Graham S.W."/>
            <person name="Gunter L.E."/>
            <person name="McDaniel S.F."/>
            <person name="Hoernstein S.N.W."/>
            <person name="Larsson A."/>
            <person name="Li F.W."/>
            <person name="Perroud P.F."/>
            <person name="Phillips J."/>
            <person name="Ranjan P."/>
            <person name="Rokshar D.S."/>
            <person name="Rothfels C.J."/>
            <person name="Schneider L."/>
            <person name="Shu S."/>
            <person name="Stevenson D.W."/>
            <person name="Thummler F."/>
            <person name="Tillich M."/>
            <person name="Villarreal Aguilar J.C."/>
            <person name="Widiez T."/>
            <person name="Wong G.K."/>
            <person name="Wymore A."/>
            <person name="Zhang Y."/>
            <person name="Zimmer A.D."/>
            <person name="Quatrano R.S."/>
            <person name="Mayer K.F.X."/>
            <person name="Goodstein D."/>
            <person name="Casacuberta J.M."/>
            <person name="Vandepoele K."/>
            <person name="Reski R."/>
            <person name="Cuming A.C."/>
            <person name="Tuskan G.A."/>
            <person name="Maumus F."/>
            <person name="Salse J."/>
            <person name="Schmutz J."/>
            <person name="Rensing S.A."/>
        </authorList>
    </citation>
    <scope>NUCLEOTIDE SEQUENCE [LARGE SCALE GENOMIC DNA]</scope>
    <source>
        <strain evidence="8 9">cv. Gransden 2004</strain>
    </source>
</reference>
<sequence>MPLHSISKGDLDKVWEIRTLKKEKDDVARRLLEMAAKQVQPIMRKRKWQVKLLSEFCPRNPGLLGLNIDQGREVRVRLRPYGRENEFFPYESVLGTLLHELVHNDCGPHDAKFYGLLDVITKECEELMAKGISGTGQGFDARGQRLGGYTLNPPPTNMRAVALAAAEKRAKAASFMPSGPQRLGGDSEIMRALSPLQAAAMAAERRLRDDVWCAAPTTTGGDGLEKAKEREDSTCAHPLGHTPTDTEPSKVSVVDLTLSDSGDSSREGGRISTGDFGGTTKRSSSSAVSVDPVREASIVRAQKKGRSNNLSTSDRLIVERDTISGVSEWPCSVCTLYNTSLALACAACGNRKEQPTSTKEWSCKFCTLANSDLLDTCEACGQWRYSYGAPSATRAPNHSLQEIHDTFYWRDLISTSTSQECPTLKVTAPSNQKRKHKTKQNRKKFPEPQDELVSVFSGFSTSQCSMWVPPHPSLFSQNFMCRTSTSATGNLP</sequence>
<dbReference type="SUPFAM" id="SSF90209">
    <property type="entry name" value="Ran binding protein zinc finger-like"/>
    <property type="match status" value="1"/>
</dbReference>
<dbReference type="GO" id="GO:0008270">
    <property type="term" value="F:zinc ion binding"/>
    <property type="evidence" value="ECO:0007669"/>
    <property type="project" value="UniProtKB-KW"/>
</dbReference>
<dbReference type="InterPro" id="IPR036443">
    <property type="entry name" value="Znf_RanBP2_sf"/>
</dbReference>
<dbReference type="GO" id="GO:0005634">
    <property type="term" value="C:nucleus"/>
    <property type="evidence" value="ECO:0000318"/>
    <property type="project" value="GO_Central"/>
</dbReference>
<evidence type="ECO:0000313" key="8">
    <source>
        <dbReference type="EnsemblPlants" id="Pp3c5_3280V3.5"/>
    </source>
</evidence>
<dbReference type="InterPro" id="IPR053000">
    <property type="entry name" value="WSS1-like_metalloprotease"/>
</dbReference>
<reference evidence="8" key="3">
    <citation type="submission" date="2020-12" db="UniProtKB">
        <authorList>
            <consortium name="EnsemblPlants"/>
        </authorList>
    </citation>
    <scope>IDENTIFICATION</scope>
</reference>
<keyword evidence="1" id="KW-0479">Metal-binding</keyword>
<evidence type="ECO:0000256" key="3">
    <source>
        <dbReference type="ARBA" id="ARBA00022833"/>
    </source>
</evidence>
<dbReference type="PROSITE" id="PS50199">
    <property type="entry name" value="ZF_RANBP2_2"/>
    <property type="match status" value="1"/>
</dbReference>
<evidence type="ECO:0000313" key="9">
    <source>
        <dbReference type="Proteomes" id="UP000006727"/>
    </source>
</evidence>
<evidence type="ECO:0008006" key="10">
    <source>
        <dbReference type="Google" id="ProtNLM"/>
    </source>
</evidence>
<dbReference type="InterPro" id="IPR013536">
    <property type="entry name" value="WLM_dom"/>
</dbReference>
<evidence type="ECO:0000259" key="6">
    <source>
        <dbReference type="PROSITE" id="PS50199"/>
    </source>
</evidence>
<feature type="region of interest" description="Disordered" evidence="5">
    <location>
        <begin position="424"/>
        <end position="447"/>
    </location>
</feature>
<dbReference type="EMBL" id="ABEU02000005">
    <property type="status" value="NOT_ANNOTATED_CDS"/>
    <property type="molecule type" value="Genomic_DNA"/>
</dbReference>
<dbReference type="PANTHER" id="PTHR46622">
    <property type="entry name" value="DNA-DEPENDENT METALLOPROTEASE WSS1"/>
    <property type="match status" value="1"/>
</dbReference>
<feature type="domain" description="WLM" evidence="7">
    <location>
        <begin position="5"/>
        <end position="208"/>
    </location>
</feature>
<dbReference type="AlphaFoldDB" id="A0A7I4DUZ6"/>
<feature type="compositionally biased region" description="Basic and acidic residues" evidence="5">
    <location>
        <begin position="223"/>
        <end position="234"/>
    </location>
</feature>
<dbReference type="PROSITE" id="PS01358">
    <property type="entry name" value="ZF_RANBP2_1"/>
    <property type="match status" value="2"/>
</dbReference>
<keyword evidence="3" id="KW-0862">Zinc</keyword>
<accession>A0A7I4DUZ6</accession>
<name>A0A7I4DUZ6_PHYPA</name>
<dbReference type="PROSITE" id="PS51397">
    <property type="entry name" value="WLM"/>
    <property type="match status" value="1"/>
</dbReference>
<dbReference type="InterPro" id="IPR001876">
    <property type="entry name" value="Znf_RanBP2"/>
</dbReference>
<dbReference type="Pfam" id="PF08325">
    <property type="entry name" value="WLM"/>
    <property type="match status" value="1"/>
</dbReference>
<reference evidence="8 9" key="1">
    <citation type="journal article" date="2008" name="Science">
        <title>The Physcomitrella genome reveals evolutionary insights into the conquest of land by plants.</title>
        <authorList>
            <person name="Rensing S."/>
            <person name="Lang D."/>
            <person name="Zimmer A."/>
            <person name="Terry A."/>
            <person name="Salamov A."/>
            <person name="Shapiro H."/>
            <person name="Nishiyama T."/>
            <person name="Perroud P.-F."/>
            <person name="Lindquist E."/>
            <person name="Kamisugi Y."/>
            <person name="Tanahashi T."/>
            <person name="Sakakibara K."/>
            <person name="Fujita T."/>
            <person name="Oishi K."/>
            <person name="Shin-I T."/>
            <person name="Kuroki Y."/>
            <person name="Toyoda A."/>
            <person name="Suzuki Y."/>
            <person name="Hashimoto A."/>
            <person name="Yamaguchi K."/>
            <person name="Sugano A."/>
            <person name="Kohara Y."/>
            <person name="Fujiyama A."/>
            <person name="Anterola A."/>
            <person name="Aoki S."/>
            <person name="Ashton N."/>
            <person name="Barbazuk W.B."/>
            <person name="Barker E."/>
            <person name="Bennetzen J."/>
            <person name="Bezanilla M."/>
            <person name="Blankenship R."/>
            <person name="Cho S.H."/>
            <person name="Dutcher S."/>
            <person name="Estelle M."/>
            <person name="Fawcett J.A."/>
            <person name="Gundlach H."/>
            <person name="Hanada K."/>
            <person name="Heyl A."/>
            <person name="Hicks K.A."/>
            <person name="Hugh J."/>
            <person name="Lohr M."/>
            <person name="Mayer K."/>
            <person name="Melkozernov A."/>
            <person name="Murata T."/>
            <person name="Nelson D."/>
            <person name="Pils B."/>
            <person name="Prigge M."/>
            <person name="Reiss B."/>
            <person name="Renner T."/>
            <person name="Rombauts S."/>
            <person name="Rushton P."/>
            <person name="Sanderfoot A."/>
            <person name="Schween G."/>
            <person name="Shiu S.-H."/>
            <person name="Stueber K."/>
            <person name="Theodoulou F.L."/>
            <person name="Tu H."/>
            <person name="Van de Peer Y."/>
            <person name="Verrier P.J."/>
            <person name="Waters E."/>
            <person name="Wood A."/>
            <person name="Yang L."/>
            <person name="Cove D."/>
            <person name="Cuming A."/>
            <person name="Hasebe M."/>
            <person name="Lucas S."/>
            <person name="Mishler D.B."/>
            <person name="Reski R."/>
            <person name="Grigoriev I."/>
            <person name="Quatrano R.S."/>
            <person name="Boore J.L."/>
        </authorList>
    </citation>
    <scope>NUCLEOTIDE SEQUENCE [LARGE SCALE GENOMIC DNA]</scope>
    <source>
        <strain evidence="8 9">cv. Gransden 2004</strain>
    </source>
</reference>
<keyword evidence="9" id="KW-1185">Reference proteome</keyword>
<evidence type="ECO:0000256" key="5">
    <source>
        <dbReference type="SAM" id="MobiDB-lite"/>
    </source>
</evidence>
<dbReference type="GO" id="GO:0008237">
    <property type="term" value="F:metallopeptidase activity"/>
    <property type="evidence" value="ECO:0000318"/>
    <property type="project" value="GO_Central"/>
</dbReference>
<dbReference type="SMART" id="SM00547">
    <property type="entry name" value="ZnF_RBZ"/>
    <property type="match status" value="2"/>
</dbReference>
<feature type="region of interest" description="Disordered" evidence="5">
    <location>
        <begin position="218"/>
        <end position="289"/>
    </location>
</feature>
<keyword evidence="2 4" id="KW-0863">Zinc-finger</keyword>
<dbReference type="GO" id="GO:0006281">
    <property type="term" value="P:DNA repair"/>
    <property type="evidence" value="ECO:0000318"/>
    <property type="project" value="GO_Central"/>
</dbReference>
<gene>
    <name evidence="8" type="primary">LOC112282321</name>
</gene>
<protein>
    <recommendedName>
        <fullName evidence="10">WLM domain-containing protein</fullName>
    </recommendedName>
</protein>
<dbReference type="PANTHER" id="PTHR46622:SF1">
    <property type="entry name" value="DNA-DEPENDENT METALLOPROTEASE WSS1"/>
    <property type="match status" value="1"/>
</dbReference>
<feature type="domain" description="RanBP2-type" evidence="6">
    <location>
        <begin position="323"/>
        <end position="354"/>
    </location>
</feature>
<evidence type="ECO:0000256" key="4">
    <source>
        <dbReference type="PROSITE-ProRule" id="PRU00322"/>
    </source>
</evidence>
<organism evidence="8 9">
    <name type="scientific">Physcomitrium patens</name>
    <name type="common">Spreading-leaved earth moss</name>
    <name type="synonym">Physcomitrella patens</name>
    <dbReference type="NCBI Taxonomy" id="3218"/>
    <lineage>
        <taxon>Eukaryota</taxon>
        <taxon>Viridiplantae</taxon>
        <taxon>Streptophyta</taxon>
        <taxon>Embryophyta</taxon>
        <taxon>Bryophyta</taxon>
        <taxon>Bryophytina</taxon>
        <taxon>Bryopsida</taxon>
        <taxon>Funariidae</taxon>
        <taxon>Funariales</taxon>
        <taxon>Funariaceae</taxon>
        <taxon>Physcomitrium</taxon>
    </lineage>
</organism>
<feature type="compositionally biased region" description="Basic residues" evidence="5">
    <location>
        <begin position="432"/>
        <end position="443"/>
    </location>
</feature>
<dbReference type="Pfam" id="PF00641">
    <property type="entry name" value="Zn_ribbon_RanBP"/>
    <property type="match status" value="1"/>
</dbReference>
<evidence type="ECO:0000259" key="7">
    <source>
        <dbReference type="PROSITE" id="PS51397"/>
    </source>
</evidence>
<dbReference type="EnsemblPlants" id="Pp3c5_3280V3.5">
    <property type="protein sequence ID" value="Pp3c5_3280V3.5"/>
    <property type="gene ID" value="Pp3c5_3280"/>
</dbReference>
<evidence type="ECO:0000256" key="1">
    <source>
        <dbReference type="ARBA" id="ARBA00022723"/>
    </source>
</evidence>
<dbReference type="Proteomes" id="UP000006727">
    <property type="component" value="Chromosome 5"/>
</dbReference>